<dbReference type="SUPFAM" id="SSF54106">
    <property type="entry name" value="LysM domain"/>
    <property type="match status" value="1"/>
</dbReference>
<dbReference type="CDD" id="cd00118">
    <property type="entry name" value="LysM"/>
    <property type="match status" value="1"/>
</dbReference>
<dbReference type="Gene3D" id="3.10.350.10">
    <property type="entry name" value="LysM domain"/>
    <property type="match status" value="1"/>
</dbReference>
<dbReference type="InterPro" id="IPR018392">
    <property type="entry name" value="LysM"/>
</dbReference>
<evidence type="ECO:0000259" key="3">
    <source>
        <dbReference type="PROSITE" id="PS51782"/>
    </source>
</evidence>
<dbReference type="PANTHER" id="PTHR34700:SF4">
    <property type="entry name" value="PHAGE-LIKE ELEMENT PBSX PROTEIN XKDP"/>
    <property type="match status" value="1"/>
</dbReference>
<accession>A0A2A9ENV3</accession>
<dbReference type="EMBL" id="PDJI01000004">
    <property type="protein sequence ID" value="PFG40644.1"/>
    <property type="molecule type" value="Genomic_DNA"/>
</dbReference>
<dbReference type="InterPro" id="IPR052196">
    <property type="entry name" value="Bact_Kbp"/>
</dbReference>
<feature type="compositionally biased region" description="Low complexity" evidence="1">
    <location>
        <begin position="189"/>
        <end position="208"/>
    </location>
</feature>
<sequence>MAVAERRHPTLGPAVGLAVTGPLGAWLAARALAAGKVLSTGAVDVGDLADVVSVLLLWAGCAAAAWYFATCTAVVAALLARTVGAGTAGLERAVRRWGFPLLRRTLLSTMAAGASLSLSVGAAGAAQSAHEAPLPQDLGWGASTPSTPPPVGAQLGAAIRTTADGPAGGETSPSPASTSPPTTAPPPLAATTEEPAARTSATAEPSARSGRDSPSAHAAPRGTSAPTTAERATTPALAPPAAGQAPSDPSAGGPSEGSPSTGSPSAGSPSAGSASGGQRSTYLVQPGDSLWSIAEAHLGPAPADADVALAWPRWYAANRSDVGPDPHLIHPGQLLHVPDEEAS</sequence>
<organism evidence="4 5">
    <name type="scientific">Georgenia soli</name>
    <dbReference type="NCBI Taxonomy" id="638953"/>
    <lineage>
        <taxon>Bacteria</taxon>
        <taxon>Bacillati</taxon>
        <taxon>Actinomycetota</taxon>
        <taxon>Actinomycetes</taxon>
        <taxon>Micrococcales</taxon>
        <taxon>Bogoriellaceae</taxon>
        <taxon>Georgenia</taxon>
    </lineage>
</organism>
<dbReference type="PANTHER" id="PTHR34700">
    <property type="entry name" value="POTASSIUM BINDING PROTEIN KBP"/>
    <property type="match status" value="1"/>
</dbReference>
<evidence type="ECO:0000313" key="5">
    <source>
        <dbReference type="Proteomes" id="UP000222106"/>
    </source>
</evidence>
<protein>
    <submittedName>
        <fullName evidence="4">LysM domain-containing protein</fullName>
    </submittedName>
</protein>
<evidence type="ECO:0000256" key="2">
    <source>
        <dbReference type="SAM" id="Phobius"/>
    </source>
</evidence>
<feature type="compositionally biased region" description="Low complexity" evidence="1">
    <location>
        <begin position="223"/>
        <end position="277"/>
    </location>
</feature>
<feature type="compositionally biased region" description="Low complexity" evidence="1">
    <location>
        <begin position="170"/>
        <end position="181"/>
    </location>
</feature>
<dbReference type="Pfam" id="PF01476">
    <property type="entry name" value="LysM"/>
    <property type="match status" value="1"/>
</dbReference>
<feature type="transmembrane region" description="Helical" evidence="2">
    <location>
        <begin position="57"/>
        <end position="80"/>
    </location>
</feature>
<name>A0A2A9ENV3_9MICO</name>
<comment type="caution">
    <text evidence="4">The sequence shown here is derived from an EMBL/GenBank/DDBJ whole genome shotgun (WGS) entry which is preliminary data.</text>
</comment>
<dbReference type="OrthoDB" id="3210682at2"/>
<proteinExistence type="predicted"/>
<dbReference type="InterPro" id="IPR036779">
    <property type="entry name" value="LysM_dom_sf"/>
</dbReference>
<keyword evidence="2" id="KW-1133">Transmembrane helix</keyword>
<dbReference type="Proteomes" id="UP000222106">
    <property type="component" value="Unassembled WGS sequence"/>
</dbReference>
<dbReference type="AlphaFoldDB" id="A0A2A9ENV3"/>
<keyword evidence="2" id="KW-0472">Membrane</keyword>
<gene>
    <name evidence="4" type="ORF">ATJ97_3176</name>
</gene>
<dbReference type="PROSITE" id="PS51782">
    <property type="entry name" value="LYSM"/>
    <property type="match status" value="1"/>
</dbReference>
<evidence type="ECO:0000313" key="4">
    <source>
        <dbReference type="EMBL" id="PFG40644.1"/>
    </source>
</evidence>
<dbReference type="RefSeq" id="WP_098484521.1">
    <property type="nucleotide sequence ID" value="NZ_PDJI01000004.1"/>
</dbReference>
<feature type="region of interest" description="Disordered" evidence="1">
    <location>
        <begin position="133"/>
        <end position="283"/>
    </location>
</feature>
<feature type="domain" description="LysM" evidence="3">
    <location>
        <begin position="280"/>
        <end position="337"/>
    </location>
</feature>
<reference evidence="4 5" key="1">
    <citation type="submission" date="2017-10" db="EMBL/GenBank/DDBJ databases">
        <title>Sequencing the genomes of 1000 actinobacteria strains.</title>
        <authorList>
            <person name="Klenk H.-P."/>
        </authorList>
    </citation>
    <scope>NUCLEOTIDE SEQUENCE [LARGE SCALE GENOMIC DNA]</scope>
    <source>
        <strain evidence="4 5">DSM 21838</strain>
    </source>
</reference>
<keyword evidence="5" id="KW-1185">Reference proteome</keyword>
<evidence type="ECO:0000256" key="1">
    <source>
        <dbReference type="SAM" id="MobiDB-lite"/>
    </source>
</evidence>
<keyword evidence="2" id="KW-0812">Transmembrane</keyword>